<evidence type="ECO:0000313" key="2">
    <source>
        <dbReference type="EMBL" id="RWX51397.1"/>
    </source>
</evidence>
<feature type="transmembrane region" description="Helical" evidence="1">
    <location>
        <begin position="89"/>
        <end position="110"/>
    </location>
</feature>
<dbReference type="Proteomes" id="UP000288892">
    <property type="component" value="Unassembled WGS sequence"/>
</dbReference>
<evidence type="ECO:0000313" key="3">
    <source>
        <dbReference type="Proteomes" id="UP000288892"/>
    </source>
</evidence>
<feature type="transmembrane region" description="Helical" evidence="1">
    <location>
        <begin position="137"/>
        <end position="158"/>
    </location>
</feature>
<name>A0A444JEF1_9BACT</name>
<organism evidence="2 3">
    <name type="scientific">Candidatus Electrothrix marina</name>
    <dbReference type="NCBI Taxonomy" id="1859130"/>
    <lineage>
        <taxon>Bacteria</taxon>
        <taxon>Pseudomonadati</taxon>
        <taxon>Thermodesulfobacteriota</taxon>
        <taxon>Desulfobulbia</taxon>
        <taxon>Desulfobulbales</taxon>
        <taxon>Desulfobulbaceae</taxon>
        <taxon>Candidatus Electrothrix</taxon>
    </lineage>
</organism>
<dbReference type="AlphaFoldDB" id="A0A444JEF1"/>
<gene>
    <name evidence="2" type="ORF">VU01_11444</name>
</gene>
<keyword evidence="1" id="KW-0812">Transmembrane</keyword>
<proteinExistence type="predicted"/>
<comment type="caution">
    <text evidence="2">The sequence shown here is derived from an EMBL/GenBank/DDBJ whole genome shotgun (WGS) entry which is preliminary data.</text>
</comment>
<feature type="transmembrane region" description="Helical" evidence="1">
    <location>
        <begin position="6"/>
        <end position="25"/>
    </location>
</feature>
<reference evidence="2 3" key="1">
    <citation type="submission" date="2017-01" db="EMBL/GenBank/DDBJ databases">
        <title>The cable genome- insights into the physiology and evolution of filamentous bacteria capable of sulfide oxidation via long distance electron transfer.</title>
        <authorList>
            <person name="Schreiber L."/>
            <person name="Bjerg J.T."/>
            <person name="Boggild A."/>
            <person name="Van De Vossenberg J."/>
            <person name="Meysman F."/>
            <person name="Nielsen L.P."/>
            <person name="Schramm A."/>
            <person name="Kjeldsen K.U."/>
        </authorList>
    </citation>
    <scope>NUCLEOTIDE SEQUENCE [LARGE SCALE GENOMIC DNA]</scope>
    <source>
        <strain evidence="2">A5</strain>
    </source>
</reference>
<dbReference type="EMBL" id="MTKS01000144">
    <property type="protein sequence ID" value="RWX51397.1"/>
    <property type="molecule type" value="Genomic_DNA"/>
</dbReference>
<accession>A0A444JEF1</accession>
<sequence>MKKIRYRIGVLSLFLSCLSLMLAIFPPCMLGQKIKEIETVDHVDYAAVSLEIEGVRNDFALLTDPDAEKILINLDENERKIKRLKCLSLFLTAVMVLTAVTAIGTAVYSWDKKHGKEIKEICIGSIITAVVALSWQYIGAGISAGVAVFVFIMLVAGFS</sequence>
<keyword evidence="1" id="KW-0472">Membrane</keyword>
<keyword evidence="3" id="KW-1185">Reference proteome</keyword>
<protein>
    <submittedName>
        <fullName evidence="2">Uncharacterized protein</fullName>
    </submittedName>
</protein>
<evidence type="ECO:0000256" key="1">
    <source>
        <dbReference type="SAM" id="Phobius"/>
    </source>
</evidence>
<keyword evidence="1" id="KW-1133">Transmembrane helix</keyword>